<organism evidence="1 2">
    <name type="scientific">Paenibacillus agricola</name>
    <dbReference type="NCBI Taxonomy" id="2716264"/>
    <lineage>
        <taxon>Bacteria</taxon>
        <taxon>Bacillati</taxon>
        <taxon>Bacillota</taxon>
        <taxon>Bacilli</taxon>
        <taxon>Bacillales</taxon>
        <taxon>Paenibacillaceae</taxon>
        <taxon>Paenibacillus</taxon>
    </lineage>
</organism>
<dbReference type="Proteomes" id="UP001165962">
    <property type="component" value="Unassembled WGS sequence"/>
</dbReference>
<dbReference type="EMBL" id="JAAOIW010000011">
    <property type="protein sequence ID" value="NHN33220.1"/>
    <property type="molecule type" value="Genomic_DNA"/>
</dbReference>
<dbReference type="RefSeq" id="WP_166153532.1">
    <property type="nucleotide sequence ID" value="NZ_JAAOIW010000011.1"/>
</dbReference>
<protein>
    <submittedName>
        <fullName evidence="1">Uncharacterized protein</fullName>
    </submittedName>
</protein>
<reference evidence="1" key="1">
    <citation type="submission" date="2020-03" db="EMBL/GenBank/DDBJ databases">
        <title>Draft sequencing of Paenibacilllus sp. S3N08.</title>
        <authorList>
            <person name="Kim D.-U."/>
        </authorList>
    </citation>
    <scope>NUCLEOTIDE SEQUENCE</scope>
    <source>
        <strain evidence="1">S3N08</strain>
    </source>
</reference>
<gene>
    <name evidence="1" type="ORF">G9U52_25740</name>
</gene>
<keyword evidence="2" id="KW-1185">Reference proteome</keyword>
<proteinExistence type="predicted"/>
<sequence>MARVGCTAKGLLRLSLRGIRWFTAGCSRAPKDMEIVKFYNGRWLLLSYFHLREDKTDNWRKHVWRLGFKGRILLDSGGFSLHKAKLDGKYVADIKVDEYCDFIKRHGGTNMFCGWFSLDKVDDPEITESNTDYMFEHGLGDGLIPIWNINTSYSKLEFLIHNHDPAIVGVGGLLFCERQERKKRLDRLFQLFPNQLFHGLGVSNEDLFNYDWHSCDGTGVFSPRKYGKIYTYDGQIPLPMGWTVEQGIGYGLEIFVSQEENYHHVQHRKFLIAPATMPGPLRLF</sequence>
<evidence type="ECO:0000313" key="2">
    <source>
        <dbReference type="Proteomes" id="UP001165962"/>
    </source>
</evidence>
<comment type="caution">
    <text evidence="1">The sequence shown here is derived from an EMBL/GenBank/DDBJ whole genome shotgun (WGS) entry which is preliminary data.</text>
</comment>
<name>A0ABX0JCV8_9BACL</name>
<accession>A0ABX0JCV8</accession>
<evidence type="ECO:0000313" key="1">
    <source>
        <dbReference type="EMBL" id="NHN33220.1"/>
    </source>
</evidence>